<evidence type="ECO:0000256" key="4">
    <source>
        <dbReference type="ARBA" id="ARBA00022833"/>
    </source>
</evidence>
<dbReference type="Proteomes" id="UP000748752">
    <property type="component" value="Unassembled WGS sequence"/>
</dbReference>
<dbReference type="EMBL" id="NRRV01000026">
    <property type="protein sequence ID" value="MBK1631428.1"/>
    <property type="molecule type" value="Genomic_DNA"/>
</dbReference>
<evidence type="ECO:0000256" key="3">
    <source>
        <dbReference type="ARBA" id="ARBA00022723"/>
    </source>
</evidence>
<comment type="caution">
    <text evidence="6">The sequence shown here is derived from an EMBL/GenBank/DDBJ whole genome shotgun (WGS) entry which is preliminary data.</text>
</comment>
<protein>
    <recommendedName>
        <fullName evidence="5">Hydrogenase maturation factor HypA</fullName>
    </recommendedName>
</protein>
<feature type="binding site" evidence="5">
    <location>
        <position position="76"/>
    </location>
    <ligand>
        <name>Zn(2+)</name>
        <dbReference type="ChEBI" id="CHEBI:29105"/>
    </ligand>
</feature>
<comment type="function">
    <text evidence="5">Involved in the maturation of [NiFe] hydrogenases. Required for nickel insertion into the metal center of the hydrogenase.</text>
</comment>
<evidence type="ECO:0000256" key="2">
    <source>
        <dbReference type="ARBA" id="ARBA00022596"/>
    </source>
</evidence>
<dbReference type="RefSeq" id="WP_200237658.1">
    <property type="nucleotide sequence ID" value="NZ_NRRV01000026.1"/>
</dbReference>
<organism evidence="6 7">
    <name type="scientific">Thiohalocapsa halophila</name>
    <dbReference type="NCBI Taxonomy" id="69359"/>
    <lineage>
        <taxon>Bacteria</taxon>
        <taxon>Pseudomonadati</taxon>
        <taxon>Pseudomonadota</taxon>
        <taxon>Gammaproteobacteria</taxon>
        <taxon>Chromatiales</taxon>
        <taxon>Chromatiaceae</taxon>
        <taxon>Thiohalocapsa</taxon>
    </lineage>
</organism>
<evidence type="ECO:0000313" key="6">
    <source>
        <dbReference type="EMBL" id="MBK1631428.1"/>
    </source>
</evidence>
<keyword evidence="2 5" id="KW-0533">Nickel</keyword>
<feature type="binding site" evidence="5">
    <location>
        <position position="92"/>
    </location>
    <ligand>
        <name>Zn(2+)</name>
        <dbReference type="ChEBI" id="CHEBI:29105"/>
    </ligand>
</feature>
<accession>A0ABS1CHR1</accession>
<dbReference type="Pfam" id="PF01155">
    <property type="entry name" value="HypA"/>
    <property type="match status" value="1"/>
</dbReference>
<reference evidence="6 7" key="1">
    <citation type="journal article" date="2020" name="Microorganisms">
        <title>Osmotic Adaptation and Compatible Solute Biosynthesis of Phototrophic Bacteria as Revealed from Genome Analyses.</title>
        <authorList>
            <person name="Imhoff J.F."/>
            <person name="Rahn T."/>
            <person name="Kunzel S."/>
            <person name="Keller A."/>
            <person name="Neulinger S.C."/>
        </authorList>
    </citation>
    <scope>NUCLEOTIDE SEQUENCE [LARGE SCALE GENOMIC DNA]</scope>
    <source>
        <strain evidence="6 7">DSM 6210</strain>
    </source>
</reference>
<keyword evidence="3 5" id="KW-0479">Metal-binding</keyword>
<name>A0ABS1CHR1_9GAMM</name>
<dbReference type="InterPro" id="IPR000688">
    <property type="entry name" value="HypA/HybF"/>
</dbReference>
<evidence type="ECO:0000256" key="5">
    <source>
        <dbReference type="HAMAP-Rule" id="MF_00213"/>
    </source>
</evidence>
<gene>
    <name evidence="5" type="primary">hypA</name>
    <name evidence="6" type="ORF">CKO31_11890</name>
</gene>
<comment type="similarity">
    <text evidence="1 5">Belongs to the HypA/HybF family.</text>
</comment>
<keyword evidence="7" id="KW-1185">Reference proteome</keyword>
<dbReference type="PANTHER" id="PTHR34535">
    <property type="entry name" value="HYDROGENASE MATURATION FACTOR HYPA"/>
    <property type="match status" value="1"/>
</dbReference>
<dbReference type="PIRSF" id="PIRSF004761">
    <property type="entry name" value="Hydrgn_mat_HypA"/>
    <property type="match status" value="1"/>
</dbReference>
<keyword evidence="4 5" id="KW-0862">Zinc</keyword>
<dbReference type="Gene3D" id="3.30.2320.80">
    <property type="match status" value="1"/>
</dbReference>
<dbReference type="InterPro" id="IPR020538">
    <property type="entry name" value="Hydgase_Ni_incorp_HypA/HybF_CS"/>
</dbReference>
<feature type="binding site" evidence="5">
    <location>
        <position position="89"/>
    </location>
    <ligand>
        <name>Zn(2+)</name>
        <dbReference type="ChEBI" id="CHEBI:29105"/>
    </ligand>
</feature>
<evidence type="ECO:0000256" key="1">
    <source>
        <dbReference type="ARBA" id="ARBA00010748"/>
    </source>
</evidence>
<dbReference type="PROSITE" id="PS01249">
    <property type="entry name" value="HYPA"/>
    <property type="match status" value="1"/>
</dbReference>
<evidence type="ECO:0000313" key="7">
    <source>
        <dbReference type="Proteomes" id="UP000748752"/>
    </source>
</evidence>
<dbReference type="HAMAP" id="MF_00213">
    <property type="entry name" value="HypA_HybF"/>
    <property type="match status" value="1"/>
</dbReference>
<feature type="binding site" evidence="5">
    <location>
        <position position="2"/>
    </location>
    <ligand>
        <name>Ni(2+)</name>
        <dbReference type="ChEBI" id="CHEBI:49786"/>
    </ligand>
</feature>
<sequence>MHELAVCQSLLEQVERIAADHGAQRVERILLRIGPLSGVEAPLLRNAYPLAAAGTIAEGATLDIEPAPVRVHCVTCGAETHAQPNRLLCGACGDWHTRLVSGDEMLLANLELTVPEEADAEDSG</sequence>
<dbReference type="PANTHER" id="PTHR34535:SF3">
    <property type="entry name" value="HYDROGENASE MATURATION FACTOR HYPA"/>
    <property type="match status" value="1"/>
</dbReference>
<feature type="binding site" evidence="5">
    <location>
        <position position="73"/>
    </location>
    <ligand>
        <name>Zn(2+)</name>
        <dbReference type="ChEBI" id="CHEBI:29105"/>
    </ligand>
</feature>
<proteinExistence type="inferred from homology"/>